<keyword evidence="3" id="KW-1185">Reference proteome</keyword>
<organism evidence="2 3">
    <name type="scientific">Elsinoe batatas</name>
    <dbReference type="NCBI Taxonomy" id="2601811"/>
    <lineage>
        <taxon>Eukaryota</taxon>
        <taxon>Fungi</taxon>
        <taxon>Dikarya</taxon>
        <taxon>Ascomycota</taxon>
        <taxon>Pezizomycotina</taxon>
        <taxon>Dothideomycetes</taxon>
        <taxon>Dothideomycetidae</taxon>
        <taxon>Myriangiales</taxon>
        <taxon>Elsinoaceae</taxon>
        <taxon>Elsinoe</taxon>
    </lineage>
</organism>
<dbReference type="EMBL" id="JAESVG020000008">
    <property type="protein sequence ID" value="KAG8625061.1"/>
    <property type="molecule type" value="Genomic_DNA"/>
</dbReference>
<dbReference type="OrthoDB" id="10407932at2759"/>
<protein>
    <submittedName>
        <fullName evidence="2">Uncharacterized protein</fullName>
    </submittedName>
</protein>
<sequence length="254" mass="28338">MVADRCGSRLRFRRRLMIGLLQATEVPMPDLDGFKDIQRVCSPNTQHRREGVLQCPETREIMLKLYSRRVMGGLVFAAADFRVVRCRKAFEWFIFVILSSFLAKGVYHRTGGEREHLEDDTTSEGKAGSQPVRGVRGVSNVQKLKVLVNIRNATSIVADPTPEIPSLAAAGVEIRGRQRISRDMAPWQKGGSSSNNDDVPERRGEALVHTEGAKCASLAASCSLRTKFRVMAERMLQQLEASRVHLCKGTQCLQ</sequence>
<reference evidence="2" key="1">
    <citation type="submission" date="2021-07" db="EMBL/GenBank/DDBJ databases">
        <title>Elsinoe batatas strain:CRI-CJ2 Genome sequencing and assembly.</title>
        <authorList>
            <person name="Huang L."/>
        </authorList>
    </citation>
    <scope>NUCLEOTIDE SEQUENCE</scope>
    <source>
        <strain evidence="2">CRI-CJ2</strain>
    </source>
</reference>
<feature type="region of interest" description="Disordered" evidence="1">
    <location>
        <begin position="182"/>
        <end position="205"/>
    </location>
</feature>
<accession>A0A8K0KVY6</accession>
<evidence type="ECO:0000313" key="3">
    <source>
        <dbReference type="Proteomes" id="UP000809789"/>
    </source>
</evidence>
<proteinExistence type="predicted"/>
<comment type="caution">
    <text evidence="2">The sequence shown here is derived from an EMBL/GenBank/DDBJ whole genome shotgun (WGS) entry which is preliminary data.</text>
</comment>
<dbReference type="AlphaFoldDB" id="A0A8K0KVY6"/>
<evidence type="ECO:0000256" key="1">
    <source>
        <dbReference type="SAM" id="MobiDB-lite"/>
    </source>
</evidence>
<evidence type="ECO:0000313" key="2">
    <source>
        <dbReference type="EMBL" id="KAG8625061.1"/>
    </source>
</evidence>
<name>A0A8K0KVY6_9PEZI</name>
<dbReference type="Proteomes" id="UP000809789">
    <property type="component" value="Unassembled WGS sequence"/>
</dbReference>
<gene>
    <name evidence="2" type="ORF">KVT40_006812</name>
</gene>
<feature type="region of interest" description="Disordered" evidence="1">
    <location>
        <begin position="114"/>
        <end position="133"/>
    </location>
</feature>